<comment type="caution">
    <text evidence="2">The sequence shown here is derived from an EMBL/GenBank/DDBJ whole genome shotgun (WGS) entry which is preliminary data.</text>
</comment>
<protein>
    <submittedName>
        <fullName evidence="2">Uncharacterized protein</fullName>
    </submittedName>
</protein>
<keyword evidence="1" id="KW-1133">Transmembrane helix</keyword>
<sequence>MKAIIERVPSSQAPGSQRHPGWRRWAVSLLLVGLLMLLAFHQSHRLQPSDRQAPLFRVVVGGEALTLDAETHAAFGRDLAEFTADFDAQLVAELTPWMAPRLEAAFAPLEAAVPGYLDWYFSLRGSYLRLGMAIAGDLDGWLEARLRERLIEQSGIESALDELQVDFSARLAQAQQASLETLEQRLHARYAERQVSPESAESGYVIDLGGVFHEAIRESLDRLRWSTAGVGGAAGLVAGRALTQRLAGGAAAQSARVALGRVAARLGTHASRSLASGATAGAVAAPTGPGALVAGSAAVAVSLAAFAATEYALLKAEEARYRPAMEEELLGEVERVREELGEALEARAAAATTTLVASLERLARQAEAQAEVPDEYRIFGRETR</sequence>
<evidence type="ECO:0000256" key="1">
    <source>
        <dbReference type="SAM" id="Phobius"/>
    </source>
</evidence>
<keyword evidence="1" id="KW-0472">Membrane</keyword>
<gene>
    <name evidence="2" type="ORF">HOP52_02395</name>
</gene>
<keyword evidence="1" id="KW-0812">Transmembrane</keyword>
<name>A0ABS9P5D0_9GAMM</name>
<feature type="transmembrane region" description="Helical" evidence="1">
    <location>
        <begin position="21"/>
        <end position="40"/>
    </location>
</feature>
<reference evidence="2 3" key="1">
    <citation type="submission" date="2020-05" db="EMBL/GenBank/DDBJ databases">
        <title>Comparative genomic analysis of denitrifying bacteria from Halomonas genus.</title>
        <authorList>
            <person name="Wang L."/>
            <person name="Shao Z."/>
        </authorList>
    </citation>
    <scope>NUCLEOTIDE SEQUENCE [LARGE SCALE GENOMIC DNA]</scope>
    <source>
        <strain evidence="2 3">A4</strain>
    </source>
</reference>
<dbReference type="EMBL" id="JABFUC010000002">
    <property type="protein sequence ID" value="MCG6656624.1"/>
    <property type="molecule type" value="Genomic_DNA"/>
</dbReference>
<organism evidence="2 3">
    <name type="scientific">Billgrantia campisalis</name>
    <dbReference type="NCBI Taxonomy" id="74661"/>
    <lineage>
        <taxon>Bacteria</taxon>
        <taxon>Pseudomonadati</taxon>
        <taxon>Pseudomonadota</taxon>
        <taxon>Gammaproteobacteria</taxon>
        <taxon>Oceanospirillales</taxon>
        <taxon>Halomonadaceae</taxon>
        <taxon>Billgrantia</taxon>
    </lineage>
</organism>
<proteinExistence type="predicted"/>
<dbReference type="Proteomes" id="UP000814385">
    <property type="component" value="Unassembled WGS sequence"/>
</dbReference>
<dbReference type="RefSeq" id="WP_238975603.1">
    <property type="nucleotide sequence ID" value="NZ_JABFUC010000002.1"/>
</dbReference>
<keyword evidence="3" id="KW-1185">Reference proteome</keyword>
<accession>A0ABS9P5D0</accession>
<evidence type="ECO:0000313" key="2">
    <source>
        <dbReference type="EMBL" id="MCG6656624.1"/>
    </source>
</evidence>
<evidence type="ECO:0000313" key="3">
    <source>
        <dbReference type="Proteomes" id="UP000814385"/>
    </source>
</evidence>